<keyword evidence="1" id="KW-0812">Transmembrane</keyword>
<evidence type="ECO:0000256" key="1">
    <source>
        <dbReference type="SAM" id="Phobius"/>
    </source>
</evidence>
<reference evidence="3" key="1">
    <citation type="submission" date="2014-09" db="EMBL/GenBank/DDBJ databases">
        <authorList>
            <person name="Mudge J."/>
            <person name="Ramaraj T."/>
            <person name="Lindquist I.E."/>
            <person name="Bharti A.K."/>
            <person name="Sundararajan A."/>
            <person name="Cameron C.T."/>
            <person name="Woodward J.E."/>
            <person name="May G.D."/>
            <person name="Brubaker C."/>
            <person name="Broadhvest J."/>
            <person name="Wilkins T.A."/>
        </authorList>
    </citation>
    <scope>NUCLEOTIDE SEQUENCE</scope>
    <source>
        <strain evidence="3">cv. AKA8401</strain>
    </source>
</reference>
<keyword evidence="3" id="KW-1185">Reference proteome</keyword>
<evidence type="ECO:0000313" key="3">
    <source>
        <dbReference type="Proteomes" id="UP000032142"/>
    </source>
</evidence>
<proteinExistence type="predicted"/>
<evidence type="ECO:0000313" key="2">
    <source>
        <dbReference type="EMBL" id="KHG19398.1"/>
    </source>
</evidence>
<gene>
    <name evidence="2" type="ORF">F383_25279</name>
</gene>
<keyword evidence="1" id="KW-1133">Transmembrane helix</keyword>
<organism evidence="2 3">
    <name type="scientific">Gossypium arboreum</name>
    <name type="common">Tree cotton</name>
    <name type="synonym">Gossypium nanking</name>
    <dbReference type="NCBI Taxonomy" id="29729"/>
    <lineage>
        <taxon>Eukaryota</taxon>
        <taxon>Viridiplantae</taxon>
        <taxon>Streptophyta</taxon>
        <taxon>Embryophyta</taxon>
        <taxon>Tracheophyta</taxon>
        <taxon>Spermatophyta</taxon>
        <taxon>Magnoliopsida</taxon>
        <taxon>eudicotyledons</taxon>
        <taxon>Gunneridae</taxon>
        <taxon>Pentapetalae</taxon>
        <taxon>rosids</taxon>
        <taxon>malvids</taxon>
        <taxon>Malvales</taxon>
        <taxon>Malvaceae</taxon>
        <taxon>Malvoideae</taxon>
        <taxon>Gossypium</taxon>
    </lineage>
</organism>
<name>A0A0B0NY40_GOSAR</name>
<dbReference type="Proteomes" id="UP000032142">
    <property type="component" value="Unassembled WGS sequence"/>
</dbReference>
<dbReference type="AlphaFoldDB" id="A0A0B0NY40"/>
<keyword evidence="1" id="KW-0472">Membrane</keyword>
<sequence>METQRRKRPGQPPSVKELEELKELFKHHIDVLMFVLDFVFYSGWIILRYFHHKRIDLRRRQLEHCFHLNVDKQKFLIRGACIWMFAFSGMAELL</sequence>
<feature type="transmembrane region" description="Helical" evidence="1">
    <location>
        <begin position="31"/>
        <end position="50"/>
    </location>
</feature>
<protein>
    <submittedName>
        <fullName evidence="2">Uncharacterized protein</fullName>
    </submittedName>
</protein>
<dbReference type="EMBL" id="KN412959">
    <property type="protein sequence ID" value="KHG19398.1"/>
    <property type="molecule type" value="Genomic_DNA"/>
</dbReference>
<accession>A0A0B0NY40</accession>